<evidence type="ECO:0000313" key="2">
    <source>
        <dbReference type="EMBL" id="KAF7807516.1"/>
    </source>
</evidence>
<dbReference type="Proteomes" id="UP000634136">
    <property type="component" value="Unassembled WGS sequence"/>
</dbReference>
<organism evidence="2 3">
    <name type="scientific">Senna tora</name>
    <dbReference type="NCBI Taxonomy" id="362788"/>
    <lineage>
        <taxon>Eukaryota</taxon>
        <taxon>Viridiplantae</taxon>
        <taxon>Streptophyta</taxon>
        <taxon>Embryophyta</taxon>
        <taxon>Tracheophyta</taxon>
        <taxon>Spermatophyta</taxon>
        <taxon>Magnoliopsida</taxon>
        <taxon>eudicotyledons</taxon>
        <taxon>Gunneridae</taxon>
        <taxon>Pentapetalae</taxon>
        <taxon>rosids</taxon>
        <taxon>fabids</taxon>
        <taxon>Fabales</taxon>
        <taxon>Fabaceae</taxon>
        <taxon>Caesalpinioideae</taxon>
        <taxon>Cassia clade</taxon>
        <taxon>Senna</taxon>
    </lineage>
</organism>
<dbReference type="Pfam" id="PF03101">
    <property type="entry name" value="FAR1"/>
    <property type="match status" value="1"/>
</dbReference>
<keyword evidence="3" id="KW-1185">Reference proteome</keyword>
<comment type="caution">
    <text evidence="2">The sequence shown here is derived from an EMBL/GenBank/DDBJ whole genome shotgun (WGS) entry which is preliminary data.</text>
</comment>
<evidence type="ECO:0000313" key="3">
    <source>
        <dbReference type="Proteomes" id="UP000634136"/>
    </source>
</evidence>
<gene>
    <name evidence="2" type="ORF">G2W53_039677</name>
</gene>
<dbReference type="InterPro" id="IPR004330">
    <property type="entry name" value="FAR1_DNA_bnd_dom"/>
</dbReference>
<feature type="domain" description="FAR1" evidence="1">
    <location>
        <begin position="101"/>
        <end position="170"/>
    </location>
</feature>
<dbReference type="PANTHER" id="PTHR46328:SF33">
    <property type="entry name" value="FAR1 DNA-BINDING DOMAIN PROTEIN"/>
    <property type="match status" value="1"/>
</dbReference>
<sequence length="218" mass="26176">MYSEENEIFWESSEQNAPPLKKKKWRLDEAIIYFILESIDLEFIWNKLEKANLHEHDKQCNEDKSRSNMYDECNVDEEILDEMDIRSKEFKSWREAYEMSKKYGRMKGFGVRLHNDSRNKEKQIILRNFVCSSEDFQDKRYQENPNRKRKQRNLTRSGCKASMRLHLKKERSECSLTADVAQVKKKQQRFVDNDAMAVLSYLRGKAESDPQHNMIINF</sequence>
<accession>A0A834W6C6</accession>
<dbReference type="PANTHER" id="PTHR46328">
    <property type="entry name" value="FAR-RED IMPAIRED RESPONSIVE (FAR1) FAMILY PROTEIN-RELATED"/>
    <property type="match status" value="1"/>
</dbReference>
<evidence type="ECO:0000259" key="1">
    <source>
        <dbReference type="Pfam" id="PF03101"/>
    </source>
</evidence>
<name>A0A834W6C6_9FABA</name>
<proteinExistence type="predicted"/>
<protein>
    <submittedName>
        <fullName evidence="2">Protein FAR1-RELATED SEQUENCE 5-like</fullName>
    </submittedName>
</protein>
<dbReference type="AlphaFoldDB" id="A0A834W6C6"/>
<reference evidence="2" key="1">
    <citation type="submission" date="2020-09" db="EMBL/GenBank/DDBJ databases">
        <title>Genome-Enabled Discovery of Anthraquinone Biosynthesis in Senna tora.</title>
        <authorList>
            <person name="Kang S.-H."/>
            <person name="Pandey R.P."/>
            <person name="Lee C.-M."/>
            <person name="Sim J.-S."/>
            <person name="Jeong J.-T."/>
            <person name="Choi B.-S."/>
            <person name="Jung M."/>
            <person name="Ginzburg D."/>
            <person name="Zhao K."/>
            <person name="Won S.Y."/>
            <person name="Oh T.-J."/>
            <person name="Yu Y."/>
            <person name="Kim N.-H."/>
            <person name="Lee O.R."/>
            <person name="Lee T.-H."/>
            <person name="Bashyal P."/>
            <person name="Kim T.-S."/>
            <person name="Lee W.-H."/>
            <person name="Kawkins C."/>
            <person name="Kim C.-K."/>
            <person name="Kim J.S."/>
            <person name="Ahn B.O."/>
            <person name="Rhee S.Y."/>
            <person name="Sohng J.K."/>
        </authorList>
    </citation>
    <scope>NUCLEOTIDE SEQUENCE</scope>
    <source>
        <tissue evidence="2">Leaf</tissue>
    </source>
</reference>
<dbReference type="EMBL" id="JAAIUW010000012">
    <property type="protein sequence ID" value="KAF7807516.1"/>
    <property type="molecule type" value="Genomic_DNA"/>
</dbReference>
<dbReference type="OrthoDB" id="1747531at2759"/>